<reference evidence="2 3" key="1">
    <citation type="journal article" date="2012" name="J. Bacteriol.">
        <title>Draft Genome Sequence of Mesorhizobium alhagi CCNWXJ12-2T, a Novel Salt-Resistant Species Isolated from the Desert of Northwestern China.</title>
        <authorList>
            <person name="Zhou M."/>
            <person name="Chen W."/>
            <person name="Chen H."/>
            <person name="Wei G."/>
        </authorList>
    </citation>
    <scope>NUCLEOTIDE SEQUENCE [LARGE SCALE GENOMIC DNA]</scope>
    <source>
        <strain evidence="2 3">CCNWXJ12-2</strain>
    </source>
</reference>
<dbReference type="PATRIC" id="fig|1107882.3.peg.971"/>
<protein>
    <submittedName>
        <fullName evidence="2">Uncharacterized protein</fullName>
    </submittedName>
</protein>
<dbReference type="AlphaFoldDB" id="H0HLH5"/>
<evidence type="ECO:0000256" key="1">
    <source>
        <dbReference type="SAM" id="MobiDB-lite"/>
    </source>
</evidence>
<dbReference type="Proteomes" id="UP000003250">
    <property type="component" value="Unassembled WGS sequence"/>
</dbReference>
<name>H0HLH5_9HYPH</name>
<feature type="region of interest" description="Disordered" evidence="1">
    <location>
        <begin position="61"/>
        <end position="92"/>
    </location>
</feature>
<evidence type="ECO:0000313" key="2">
    <source>
        <dbReference type="EMBL" id="EHK58373.1"/>
    </source>
</evidence>
<dbReference type="EMBL" id="AHAM01000033">
    <property type="protein sequence ID" value="EHK58373.1"/>
    <property type="molecule type" value="Genomic_DNA"/>
</dbReference>
<keyword evidence="3" id="KW-1185">Reference proteome</keyword>
<gene>
    <name evidence="2" type="ORF">MAXJ12_04931</name>
</gene>
<accession>H0HLH5</accession>
<dbReference type="RefSeq" id="WP_008834637.1">
    <property type="nucleotide sequence ID" value="NZ_AHAM01000033.1"/>
</dbReference>
<organism evidence="2 3">
    <name type="scientific">Mesorhizobium alhagi CCNWXJ12-2</name>
    <dbReference type="NCBI Taxonomy" id="1107882"/>
    <lineage>
        <taxon>Bacteria</taxon>
        <taxon>Pseudomonadati</taxon>
        <taxon>Pseudomonadota</taxon>
        <taxon>Alphaproteobacteria</taxon>
        <taxon>Hyphomicrobiales</taxon>
        <taxon>Phyllobacteriaceae</taxon>
        <taxon>Allomesorhizobium</taxon>
    </lineage>
</organism>
<sequence>MTRDKREDYIYSRAYELAATGLHLEPITIIAALIKEGYPEAAELLDSPLIRNDLRQVCARNWPGADPERPADAIGRPAPRKRRRKPPSNGFT</sequence>
<evidence type="ECO:0000313" key="3">
    <source>
        <dbReference type="Proteomes" id="UP000003250"/>
    </source>
</evidence>
<proteinExistence type="predicted"/>